<evidence type="ECO:0000313" key="2">
    <source>
        <dbReference type="Proteomes" id="UP000050465"/>
    </source>
</evidence>
<dbReference type="EMBL" id="LJZR01000067">
    <property type="protein sequence ID" value="KPQ32154.1"/>
    <property type="molecule type" value="Genomic_DNA"/>
</dbReference>
<name>A0A0N8KLX5_9CYAN</name>
<reference evidence="1 2" key="1">
    <citation type="submission" date="2015-09" db="EMBL/GenBank/DDBJ databases">
        <title>Identification and resolution of microdiversity through metagenomic sequencing of parallel consortia.</title>
        <authorList>
            <person name="Nelson W.C."/>
            <person name="Romine M.F."/>
            <person name="Lindemann S.R."/>
        </authorList>
    </citation>
    <scope>NUCLEOTIDE SEQUENCE [LARGE SCALE GENOMIC DNA]</scope>
    <source>
        <strain evidence="1">Ana</strain>
    </source>
</reference>
<dbReference type="STRING" id="1666911.HLUCCA11_22215"/>
<dbReference type="PANTHER" id="PTHR39550">
    <property type="entry name" value="SLL0658 PROTEIN"/>
    <property type="match status" value="1"/>
</dbReference>
<dbReference type="Proteomes" id="UP000050465">
    <property type="component" value="Unassembled WGS sequence"/>
</dbReference>
<protein>
    <submittedName>
        <fullName evidence="1">Putative nucleic acid-binding protein, contains PIN domain</fullName>
    </submittedName>
</protein>
<dbReference type="InterPro" id="IPR021799">
    <property type="entry name" value="PIN-like_prokaryotic"/>
</dbReference>
<dbReference type="AlphaFoldDB" id="A0A0N8KLX5"/>
<accession>A0A0N8KLX5</accession>
<evidence type="ECO:0000313" key="1">
    <source>
        <dbReference type="EMBL" id="KPQ32154.1"/>
    </source>
</evidence>
<dbReference type="PATRIC" id="fig|1666911.3.peg.4164"/>
<organism evidence="1 2">
    <name type="scientific">Phormidesmis priestleyi Ana</name>
    <dbReference type="NCBI Taxonomy" id="1666911"/>
    <lineage>
        <taxon>Bacteria</taxon>
        <taxon>Bacillati</taxon>
        <taxon>Cyanobacteriota</taxon>
        <taxon>Cyanophyceae</taxon>
        <taxon>Leptolyngbyales</taxon>
        <taxon>Leptolyngbyaceae</taxon>
        <taxon>Phormidesmis</taxon>
    </lineage>
</organism>
<sequence>MIIISDTSPISNLLLIGQLSLLKVLYGQLIIPDAVFQEIKALETFAIDVSGVQTADWIEVRAVCDQMLVEKLVTEVDRGEAEAIALAIELNAERLLIDERIGRRVAQRYDLKITGLLGVLVSAKQNKLIDELKPVLDQLIQQAKFRVHADLYQQILKDANETVPYP</sequence>
<proteinExistence type="predicted"/>
<gene>
    <name evidence="1" type="ORF">HLUCCA11_22215</name>
</gene>
<dbReference type="Pfam" id="PF11848">
    <property type="entry name" value="DUF3368"/>
    <property type="match status" value="1"/>
</dbReference>
<dbReference type="PANTHER" id="PTHR39550:SF1">
    <property type="entry name" value="SLL0658 PROTEIN"/>
    <property type="match status" value="1"/>
</dbReference>
<comment type="caution">
    <text evidence="1">The sequence shown here is derived from an EMBL/GenBank/DDBJ whole genome shotgun (WGS) entry which is preliminary data.</text>
</comment>